<organism evidence="7 8">
    <name type="scientific">Acinetobacter chengduensis</name>
    <dbReference type="NCBI Taxonomy" id="2420890"/>
    <lineage>
        <taxon>Bacteria</taxon>
        <taxon>Pseudomonadati</taxon>
        <taxon>Pseudomonadota</taxon>
        <taxon>Gammaproteobacteria</taxon>
        <taxon>Moraxellales</taxon>
        <taxon>Moraxellaceae</taxon>
        <taxon>Acinetobacter</taxon>
    </lineage>
</organism>
<evidence type="ECO:0000256" key="1">
    <source>
        <dbReference type="ARBA" id="ARBA00004141"/>
    </source>
</evidence>
<reference evidence="7 8" key="1">
    <citation type="submission" date="2018-09" db="EMBL/GenBank/DDBJ databases">
        <title>The draft genome of Acinetobacter sp. strains.</title>
        <authorList>
            <person name="Qin J."/>
            <person name="Feng Y."/>
            <person name="Zong Z."/>
        </authorList>
    </citation>
    <scope>NUCLEOTIDE SEQUENCE [LARGE SCALE GENOMIC DNA]</scope>
    <source>
        <strain evidence="7 8">WCHAc060005</strain>
    </source>
</reference>
<keyword evidence="2 5" id="KW-0812">Transmembrane</keyword>
<gene>
    <name evidence="7" type="ORF">D9K81_15575</name>
</gene>
<keyword evidence="3 5" id="KW-1133">Transmembrane helix</keyword>
<evidence type="ECO:0000313" key="7">
    <source>
        <dbReference type="EMBL" id="RLL18440.1"/>
    </source>
</evidence>
<dbReference type="InterPro" id="IPR050932">
    <property type="entry name" value="TM2D1-3-like"/>
</dbReference>
<dbReference type="PANTHER" id="PTHR21016">
    <property type="entry name" value="BETA-AMYLOID BINDING PROTEIN-RELATED"/>
    <property type="match status" value="1"/>
</dbReference>
<sequence length="81" mass="9171">MHESKDKDLAIAYCLLIFCGFLGIHRFYLGKNISGILFILLSYSCLAFSPAIVFVTIWLIIDLFLLPTFVKSANTFQYSAI</sequence>
<comment type="subcellular location">
    <subcellularLocation>
        <location evidence="1">Membrane</location>
        <topology evidence="1">Multi-pass membrane protein</topology>
    </subcellularLocation>
</comment>
<evidence type="ECO:0000259" key="6">
    <source>
        <dbReference type="Pfam" id="PF05154"/>
    </source>
</evidence>
<dbReference type="RefSeq" id="WP_120373477.1">
    <property type="nucleotide sequence ID" value="NZ_RCHC01000021.1"/>
</dbReference>
<name>A0ABX9TS92_9GAMM</name>
<feature type="transmembrane region" description="Helical" evidence="5">
    <location>
        <begin position="35"/>
        <end position="61"/>
    </location>
</feature>
<dbReference type="Proteomes" id="UP000280271">
    <property type="component" value="Unassembled WGS sequence"/>
</dbReference>
<protein>
    <submittedName>
        <fullName evidence="7">NINE protein</fullName>
    </submittedName>
</protein>
<evidence type="ECO:0000256" key="3">
    <source>
        <dbReference type="ARBA" id="ARBA00022989"/>
    </source>
</evidence>
<comment type="caution">
    <text evidence="7">The sequence shown here is derived from an EMBL/GenBank/DDBJ whole genome shotgun (WGS) entry which is preliminary data.</text>
</comment>
<evidence type="ECO:0000313" key="8">
    <source>
        <dbReference type="Proteomes" id="UP000280271"/>
    </source>
</evidence>
<evidence type="ECO:0000256" key="4">
    <source>
        <dbReference type="ARBA" id="ARBA00023136"/>
    </source>
</evidence>
<dbReference type="Pfam" id="PF05154">
    <property type="entry name" value="TM2"/>
    <property type="match status" value="1"/>
</dbReference>
<keyword evidence="4 5" id="KW-0472">Membrane</keyword>
<dbReference type="EMBL" id="RCHC01000021">
    <property type="protein sequence ID" value="RLL18440.1"/>
    <property type="molecule type" value="Genomic_DNA"/>
</dbReference>
<dbReference type="InterPro" id="IPR007829">
    <property type="entry name" value="TM2"/>
</dbReference>
<feature type="domain" description="TM2" evidence="6">
    <location>
        <begin position="6"/>
        <end position="64"/>
    </location>
</feature>
<proteinExistence type="predicted"/>
<evidence type="ECO:0000256" key="5">
    <source>
        <dbReference type="SAM" id="Phobius"/>
    </source>
</evidence>
<dbReference type="PANTHER" id="PTHR21016:SF25">
    <property type="entry name" value="TM2 DOMAIN-CONTAINING PROTEIN DDB_G0277895-RELATED"/>
    <property type="match status" value="1"/>
</dbReference>
<evidence type="ECO:0000256" key="2">
    <source>
        <dbReference type="ARBA" id="ARBA00022692"/>
    </source>
</evidence>
<keyword evidence="8" id="KW-1185">Reference proteome</keyword>
<feature type="transmembrane region" description="Helical" evidence="5">
    <location>
        <begin position="9"/>
        <end position="29"/>
    </location>
</feature>
<accession>A0ABX9TS92</accession>